<sequence>MLGGSGGHRTVATIFTAKDRASGKLSEVEKSGDRARDSLEETEQQLDSVSTAFAATGAATTALGGSIALLTNRFGRLDKQFQTIETTSGATAAQMEQIREAAKGVSTQLPVTLAQSTEAAKQLSFAGLSASESMAALSETSQLAVAANMQAGQAAQTVARSLNAFQLEAEQSRAVVGALGSTFASSATDIQSLAQGLSNVQATANAAGLSVAETVGSLGLLASSGLAGSKAGTSLNAVLRRLTSGSGEASKALDELGLSMEKFTTAEGDLRNLPTIMSTLSDRMEGVDSQAEKIRIAQQLAGAEGARALLPLINQTDELSRKINSNLRAEIQGAIGDLSEMDGSELEATSEALGMDVSGETTTTQLISNLQELDEQGESTEQIVSRLQVGLGLTGDAAELLAQDITQTNKSAKELAQGIGGVVTAEQLAQKQTETLSGQITQLRSDLQVLGYEMYQGTKPATSALVGGLRSITTPLAQNETAARALGTGLIALTAATGVSTAVLGAHVVQLKLATLAQQGHASQTVAGTAALKAHAVATTAASKATWLMTASTGQLVTATQAKTAAMWTSITGLYSSATAAIADATAKGVMTTATLLAAGAMSTLWATLGPVGLAIIGLTAGAIALAGILKTDFMGAGEQAGAVLGWFGAKAGQAWAITKQLLGILYELGRITVTLGGMAFLAPVAALLKLPGKIRGVAPQIKSAATELPGEIVAGLNSLGRWKYLVPLVGPLMGAHELITGTGPNV</sequence>
<keyword evidence="2" id="KW-1133">Transmembrane helix</keyword>
<feature type="non-terminal residue" evidence="4">
    <location>
        <position position="747"/>
    </location>
</feature>
<reference evidence="4 5" key="1">
    <citation type="submission" date="2016-10" db="EMBL/GenBank/DDBJ databases">
        <authorList>
            <person name="de Groot N.N."/>
        </authorList>
    </citation>
    <scope>NUCLEOTIDE SEQUENCE [LARGE SCALE GENOMIC DNA]</scope>
    <source>
        <strain evidence="4 5">IBRC-M10418</strain>
    </source>
</reference>
<evidence type="ECO:0000313" key="5">
    <source>
        <dbReference type="Proteomes" id="UP000199215"/>
    </source>
</evidence>
<dbReference type="RefSeq" id="WP_143040880.1">
    <property type="nucleotide sequence ID" value="NZ_FNWU01000012.1"/>
</dbReference>
<accession>A0A1H6JMQ9</accession>
<evidence type="ECO:0000256" key="2">
    <source>
        <dbReference type="SAM" id="Phobius"/>
    </source>
</evidence>
<dbReference type="InterPro" id="IPR010090">
    <property type="entry name" value="Phage_tape_meas"/>
</dbReference>
<dbReference type="Proteomes" id="UP000199215">
    <property type="component" value="Unassembled WGS sequence"/>
</dbReference>
<evidence type="ECO:0000313" key="4">
    <source>
        <dbReference type="EMBL" id="SEH60437.1"/>
    </source>
</evidence>
<keyword evidence="5" id="KW-1185">Reference proteome</keyword>
<evidence type="ECO:0000259" key="3">
    <source>
        <dbReference type="Pfam" id="PF10145"/>
    </source>
</evidence>
<dbReference type="EMBL" id="FNWU01000012">
    <property type="protein sequence ID" value="SEH60437.1"/>
    <property type="molecule type" value="Genomic_DNA"/>
</dbReference>
<keyword evidence="1" id="KW-1188">Viral release from host cell</keyword>
<feature type="transmembrane region" description="Helical" evidence="2">
    <location>
        <begin position="605"/>
        <end position="629"/>
    </location>
</feature>
<feature type="domain" description="Phage tail tape measure protein" evidence="3">
    <location>
        <begin position="99"/>
        <end position="302"/>
    </location>
</feature>
<evidence type="ECO:0000256" key="1">
    <source>
        <dbReference type="ARBA" id="ARBA00022612"/>
    </source>
</evidence>
<dbReference type="PANTHER" id="PTHR37813">
    <property type="entry name" value="FELS-2 PROPHAGE PROTEIN"/>
    <property type="match status" value="1"/>
</dbReference>
<dbReference type="PANTHER" id="PTHR37813:SF1">
    <property type="entry name" value="FELS-2 PROPHAGE PROTEIN"/>
    <property type="match status" value="1"/>
</dbReference>
<keyword evidence="2" id="KW-0472">Membrane</keyword>
<dbReference type="Pfam" id="PF10145">
    <property type="entry name" value="PhageMin_Tail"/>
    <property type="match status" value="1"/>
</dbReference>
<proteinExistence type="predicted"/>
<gene>
    <name evidence="4" type="ORF">SAMN05192561_1121</name>
</gene>
<dbReference type="AlphaFoldDB" id="A0A1H6JMQ9"/>
<protein>
    <submittedName>
        <fullName evidence="4">Phage tail tape measure protein, TP901 family, core region</fullName>
    </submittedName>
</protein>
<keyword evidence="2" id="KW-0812">Transmembrane</keyword>
<dbReference type="NCBIfam" id="TIGR01760">
    <property type="entry name" value="tape_meas_TP901"/>
    <property type="match status" value="1"/>
</dbReference>
<name>A0A1H6JMQ9_9EURY</name>
<organism evidence="4 5">
    <name type="scientific">Halopenitus malekzadehii</name>
    <dbReference type="NCBI Taxonomy" id="1267564"/>
    <lineage>
        <taxon>Archaea</taxon>
        <taxon>Methanobacteriati</taxon>
        <taxon>Methanobacteriota</taxon>
        <taxon>Stenosarchaea group</taxon>
        <taxon>Halobacteria</taxon>
        <taxon>Halobacteriales</taxon>
        <taxon>Haloferacaceae</taxon>
        <taxon>Halopenitus</taxon>
    </lineage>
</organism>